<comment type="caution">
    <text evidence="1">The sequence shown here is derived from an EMBL/GenBank/DDBJ whole genome shotgun (WGS) entry which is preliminary data.</text>
</comment>
<keyword evidence="2" id="KW-1185">Reference proteome</keyword>
<dbReference type="AlphaFoldDB" id="A0A849KUP5"/>
<accession>A0A849KUP5</accession>
<dbReference type="RefSeq" id="WP_171318077.1">
    <property type="nucleotide sequence ID" value="NZ_JABFCY010000006.1"/>
</dbReference>
<dbReference type="Proteomes" id="UP000574931">
    <property type="component" value="Unassembled WGS sequence"/>
</dbReference>
<name>A0A849KUP5_9HYPH</name>
<sequence length="94" mass="10349">MAKYLALDRQRRTTLIDGEHREPAIDLTELVQADPNIEARLDEVIDDDLLPRCPPSSARLLGGLSIPEAAHAFFVSEATVVQRIDSCLRNPSGP</sequence>
<gene>
    <name evidence="1" type="ORF">HKX02_10745</name>
</gene>
<evidence type="ECO:0000313" key="1">
    <source>
        <dbReference type="EMBL" id="NNU60736.1"/>
    </source>
</evidence>
<evidence type="ECO:0000313" key="2">
    <source>
        <dbReference type="Proteomes" id="UP000574931"/>
    </source>
</evidence>
<protein>
    <submittedName>
        <fullName evidence="1">Uncharacterized protein</fullName>
    </submittedName>
</protein>
<organism evidence="1 2">
    <name type="scientific">Ochrobactrum soli</name>
    <dbReference type="NCBI Taxonomy" id="2448455"/>
    <lineage>
        <taxon>Bacteria</taxon>
        <taxon>Pseudomonadati</taxon>
        <taxon>Pseudomonadota</taxon>
        <taxon>Alphaproteobacteria</taxon>
        <taxon>Hyphomicrobiales</taxon>
        <taxon>Brucellaceae</taxon>
        <taxon>Brucella/Ochrobactrum group</taxon>
        <taxon>Ochrobactrum</taxon>
    </lineage>
</organism>
<reference evidence="1 2" key="1">
    <citation type="submission" date="2020-05" db="EMBL/GenBank/DDBJ databases">
        <title>Draft Genome Sequence of Ochrobactrum soli Isolated from Stable Fly Gut.</title>
        <authorList>
            <person name="Pileggi M.T."/>
            <person name="Vazhakkala L.J."/>
            <person name="Wong C.N."/>
        </authorList>
    </citation>
    <scope>NUCLEOTIDE SEQUENCE [LARGE SCALE GENOMIC DNA]</scope>
    <source>
        <strain evidence="1 2">MTP-C0764</strain>
    </source>
</reference>
<dbReference type="EMBL" id="JABFCY010000006">
    <property type="protein sequence ID" value="NNU60736.1"/>
    <property type="molecule type" value="Genomic_DNA"/>
</dbReference>
<proteinExistence type="predicted"/>